<keyword evidence="1" id="KW-0408">Iron</keyword>
<comment type="caution">
    <text evidence="3">The sequence shown here is derived from an EMBL/GenBank/DDBJ whole genome shotgun (WGS) entry which is preliminary data.</text>
</comment>
<dbReference type="Pfam" id="PF03171">
    <property type="entry name" value="2OG-FeII_Oxy"/>
    <property type="match status" value="1"/>
</dbReference>
<keyword evidence="1" id="KW-0479">Metal-binding</keyword>
<keyword evidence="1" id="KW-0560">Oxidoreductase</keyword>
<evidence type="ECO:0000259" key="2">
    <source>
        <dbReference type="PROSITE" id="PS51471"/>
    </source>
</evidence>
<sequence>MDSSAPPTLFNRDNFTLETQPPKIIPIVDFSSYVVDSLPDSESKLSTKQIQTANNLINAFATSGFVYLTNHGVPQDVIDDMFALSRDFFGKSVEEKEKIAWDSVESNRGYVSLGKEKLSDLDKEGRGDEIKILNEISPDLKEAFDLGLDDPTSPYQNKYPSPASKPQLDSFFERMRGMHEKMMTAIAVGLGLTPTFFHPFIQRGGNTLRLLHYPPVLPTQITDTSRRCGAHTDYGSVTFLFQDNVGGLEVLDNESGAFVRAVPVPGTILVNVGDILQRWTNDYLKSNQHRVVKPYSVVSDGMLPARYSIAYFCDPDSDALVETVGKFVTHENPNKYQPVNAGEYLRARLSNTYI</sequence>
<dbReference type="EMBL" id="MCGO01000028">
    <property type="protein sequence ID" value="ORY42576.1"/>
    <property type="molecule type" value="Genomic_DNA"/>
</dbReference>
<evidence type="ECO:0000313" key="3">
    <source>
        <dbReference type="EMBL" id="ORY42576.1"/>
    </source>
</evidence>
<dbReference type="SUPFAM" id="SSF51197">
    <property type="entry name" value="Clavaminate synthase-like"/>
    <property type="match status" value="1"/>
</dbReference>
<evidence type="ECO:0000313" key="4">
    <source>
        <dbReference type="Proteomes" id="UP000193642"/>
    </source>
</evidence>
<dbReference type="Pfam" id="PF14226">
    <property type="entry name" value="DIOX_N"/>
    <property type="match status" value="1"/>
</dbReference>
<name>A0A1Y2C6L5_9FUNG</name>
<dbReference type="InterPro" id="IPR027443">
    <property type="entry name" value="IPNS-like_sf"/>
</dbReference>
<comment type="similarity">
    <text evidence="1">Belongs to the iron/ascorbate-dependent oxidoreductase family.</text>
</comment>
<dbReference type="OrthoDB" id="288590at2759"/>
<gene>
    <name evidence="3" type="ORF">BCR33DRAFT_718264</name>
</gene>
<dbReference type="GO" id="GO:0051213">
    <property type="term" value="F:dioxygenase activity"/>
    <property type="evidence" value="ECO:0007669"/>
    <property type="project" value="UniProtKB-KW"/>
</dbReference>
<accession>A0A1Y2C6L5</accession>
<dbReference type="InterPro" id="IPR050231">
    <property type="entry name" value="Iron_ascorbate_oxido_reductase"/>
</dbReference>
<proteinExistence type="inferred from homology"/>
<keyword evidence="3" id="KW-0223">Dioxygenase</keyword>
<feature type="domain" description="Fe2OG dioxygenase" evidence="2">
    <location>
        <begin position="204"/>
        <end position="315"/>
    </location>
</feature>
<reference evidence="3 4" key="1">
    <citation type="submission" date="2016-07" db="EMBL/GenBank/DDBJ databases">
        <title>Pervasive Adenine N6-methylation of Active Genes in Fungi.</title>
        <authorList>
            <consortium name="DOE Joint Genome Institute"/>
            <person name="Mondo S.J."/>
            <person name="Dannebaum R.O."/>
            <person name="Kuo R.C."/>
            <person name="Labutti K."/>
            <person name="Haridas S."/>
            <person name="Kuo A."/>
            <person name="Salamov A."/>
            <person name="Ahrendt S.R."/>
            <person name="Lipzen A."/>
            <person name="Sullivan W."/>
            <person name="Andreopoulos W.B."/>
            <person name="Clum A."/>
            <person name="Lindquist E."/>
            <person name="Daum C."/>
            <person name="Ramamoorthy G.K."/>
            <person name="Gryganskyi A."/>
            <person name="Culley D."/>
            <person name="Magnuson J.K."/>
            <person name="James T.Y."/>
            <person name="O'Malley M.A."/>
            <person name="Stajich J.E."/>
            <person name="Spatafora J.W."/>
            <person name="Visel A."/>
            <person name="Grigoriev I.V."/>
        </authorList>
    </citation>
    <scope>NUCLEOTIDE SEQUENCE [LARGE SCALE GENOMIC DNA]</scope>
    <source>
        <strain evidence="3 4">JEL800</strain>
    </source>
</reference>
<dbReference type="AlphaFoldDB" id="A0A1Y2C6L5"/>
<evidence type="ECO:0000256" key="1">
    <source>
        <dbReference type="RuleBase" id="RU003682"/>
    </source>
</evidence>
<dbReference type="FunFam" id="2.60.120.330:FF:000038">
    <property type="entry name" value="Si:dkey-10o6.2"/>
    <property type="match status" value="1"/>
</dbReference>
<dbReference type="Gene3D" id="2.60.120.330">
    <property type="entry name" value="B-lactam Antibiotic, Isopenicillin N Synthase, Chain"/>
    <property type="match status" value="1"/>
</dbReference>
<dbReference type="PANTHER" id="PTHR47990">
    <property type="entry name" value="2-OXOGLUTARATE (2OG) AND FE(II)-DEPENDENT OXYGENASE SUPERFAMILY PROTEIN-RELATED"/>
    <property type="match status" value="1"/>
</dbReference>
<keyword evidence="4" id="KW-1185">Reference proteome</keyword>
<dbReference type="PROSITE" id="PS51471">
    <property type="entry name" value="FE2OG_OXY"/>
    <property type="match status" value="1"/>
</dbReference>
<dbReference type="InterPro" id="IPR005123">
    <property type="entry name" value="Oxoglu/Fe-dep_dioxygenase_dom"/>
</dbReference>
<dbReference type="GO" id="GO:0046872">
    <property type="term" value="F:metal ion binding"/>
    <property type="evidence" value="ECO:0007669"/>
    <property type="project" value="UniProtKB-KW"/>
</dbReference>
<dbReference type="Proteomes" id="UP000193642">
    <property type="component" value="Unassembled WGS sequence"/>
</dbReference>
<organism evidence="3 4">
    <name type="scientific">Rhizoclosmatium globosum</name>
    <dbReference type="NCBI Taxonomy" id="329046"/>
    <lineage>
        <taxon>Eukaryota</taxon>
        <taxon>Fungi</taxon>
        <taxon>Fungi incertae sedis</taxon>
        <taxon>Chytridiomycota</taxon>
        <taxon>Chytridiomycota incertae sedis</taxon>
        <taxon>Chytridiomycetes</taxon>
        <taxon>Chytridiales</taxon>
        <taxon>Chytriomycetaceae</taxon>
        <taxon>Rhizoclosmatium</taxon>
    </lineage>
</organism>
<dbReference type="STRING" id="329046.A0A1Y2C6L5"/>
<protein>
    <submittedName>
        <fullName evidence="3">Thymine dioxygenase</fullName>
    </submittedName>
</protein>
<dbReference type="PRINTS" id="PR00682">
    <property type="entry name" value="IPNSYNTHASE"/>
</dbReference>
<dbReference type="InterPro" id="IPR044861">
    <property type="entry name" value="IPNS-like_FE2OG_OXY"/>
</dbReference>
<dbReference type="InterPro" id="IPR026992">
    <property type="entry name" value="DIOX_N"/>
</dbReference>